<evidence type="ECO:0000313" key="21">
    <source>
        <dbReference type="Proteomes" id="UP000694569"/>
    </source>
</evidence>
<dbReference type="Ensembl" id="ENSLLET00000022992.1">
    <property type="protein sequence ID" value="ENSLLEP00000022137.1"/>
    <property type="gene ID" value="ENSLLEG00000014051.1"/>
</dbReference>
<evidence type="ECO:0000256" key="14">
    <source>
        <dbReference type="ARBA" id="ARBA00023180"/>
    </source>
</evidence>
<dbReference type="PANTHER" id="PTHR19300">
    <property type="entry name" value="BETA-1,4-GALACTOSYLTRANSFERASE"/>
    <property type="match status" value="1"/>
</dbReference>
<evidence type="ECO:0000256" key="3">
    <source>
        <dbReference type="ARBA" id="ARBA00004922"/>
    </source>
</evidence>
<comment type="function">
    <text evidence="17">Responsible for the synthesis of complex-type N-linked oligosaccharides in many glycoproteins as well as the carbohydrate moieties of glycolipids.</text>
</comment>
<dbReference type="EC" id="2.4.1.-" evidence="17"/>
<evidence type="ECO:0000256" key="11">
    <source>
        <dbReference type="ARBA" id="ARBA00023034"/>
    </source>
</evidence>
<dbReference type="GO" id="GO:0000139">
    <property type="term" value="C:Golgi membrane"/>
    <property type="evidence" value="ECO:0007669"/>
    <property type="project" value="UniProtKB-SubCell"/>
</dbReference>
<dbReference type="FunFam" id="3.90.550.10:FF:000028">
    <property type="entry name" value="beta-1,4-galactosyltransferase 1"/>
    <property type="match status" value="1"/>
</dbReference>
<evidence type="ECO:0000256" key="1">
    <source>
        <dbReference type="ARBA" id="ARBA00001936"/>
    </source>
</evidence>
<evidence type="ECO:0000256" key="17">
    <source>
        <dbReference type="RuleBase" id="RU368121"/>
    </source>
</evidence>
<keyword evidence="21" id="KW-1185">Reference proteome</keyword>
<keyword evidence="13" id="KW-1015">Disulfide bond</keyword>
<dbReference type="GO" id="GO:0005975">
    <property type="term" value="P:carbohydrate metabolic process"/>
    <property type="evidence" value="ECO:0007669"/>
    <property type="project" value="InterPro"/>
</dbReference>
<keyword evidence="11 17" id="KW-0333">Golgi apparatus</keyword>
<name>A0A8C5PGA6_9ANUR</name>
<evidence type="ECO:0000256" key="4">
    <source>
        <dbReference type="ARBA" id="ARBA00005735"/>
    </source>
</evidence>
<evidence type="ECO:0000256" key="10">
    <source>
        <dbReference type="ARBA" id="ARBA00022989"/>
    </source>
</evidence>
<dbReference type="GeneTree" id="ENSGT00940000166068"/>
<dbReference type="PRINTS" id="PR02050">
    <property type="entry name" value="B14GALTRFASE"/>
</dbReference>
<evidence type="ECO:0000256" key="15">
    <source>
        <dbReference type="ARBA" id="ARBA00023211"/>
    </source>
</evidence>
<keyword evidence="6 17" id="KW-0808">Transferase</keyword>
<evidence type="ECO:0000256" key="6">
    <source>
        <dbReference type="ARBA" id="ARBA00022679"/>
    </source>
</evidence>
<keyword evidence="8 17" id="KW-0479">Metal-binding</keyword>
<comment type="subcellular location">
    <subcellularLocation>
        <location evidence="2 17">Golgi apparatus membrane</location>
        <topology evidence="2 17">Single-pass type II membrane protein</topology>
    </subcellularLocation>
</comment>
<dbReference type="InterPro" id="IPR029044">
    <property type="entry name" value="Nucleotide-diphossugar_trans"/>
</dbReference>
<dbReference type="OrthoDB" id="10016069at2759"/>
<sequence>MPRPSLRTAMRRSCLPSGYGNVRAEGVWLRRSPARSRRPGPGGARAVTGVCREVSGEVGPLAVVYTKPPSLKTIQSRNPYVTSGGYFSPKHCYGRYRTAVIIPHRNREMHLRYLLYYLHPFLQRQQLHYAIFVVHQAGNGTFNRAKLLNVGVREALRLDDWDCLILHDVDLVPENDYNLYVCDEYNPKHLASAMDKFHYKLPYWEYFGGVSALTPDQYMRINGFPNSYWGWGGEDDDIAARVRLAGMSISRSPHNLGRYKMIMHDRDTGNEENVDRYKLLDNTRRTWKDDGMNALTFSIISREAAPLYTNITVDIGTPPPPRPTGTPKKWSFF</sequence>
<dbReference type="Pfam" id="PF13733">
    <property type="entry name" value="Glyco_transf_7N"/>
    <property type="match status" value="1"/>
</dbReference>
<keyword evidence="7" id="KW-0812">Transmembrane</keyword>
<keyword evidence="10" id="KW-1133">Transmembrane helix</keyword>
<comment type="similarity">
    <text evidence="4 17">Belongs to the glycosyltransferase 7 family.</text>
</comment>
<feature type="domain" description="Galactosyltransferase C-terminal" evidence="18">
    <location>
        <begin position="188"/>
        <end position="265"/>
    </location>
</feature>
<dbReference type="Proteomes" id="UP000694569">
    <property type="component" value="Unplaced"/>
</dbReference>
<dbReference type="InterPro" id="IPR003859">
    <property type="entry name" value="Galactosyl_T"/>
</dbReference>
<reference evidence="20" key="1">
    <citation type="submission" date="2025-08" db="UniProtKB">
        <authorList>
            <consortium name="Ensembl"/>
        </authorList>
    </citation>
    <scope>IDENTIFICATION</scope>
</reference>
<evidence type="ECO:0000256" key="2">
    <source>
        <dbReference type="ARBA" id="ARBA00004323"/>
    </source>
</evidence>
<comment type="pathway">
    <text evidence="3 17">Protein modification; protein glycosylation.</text>
</comment>
<evidence type="ECO:0000256" key="5">
    <source>
        <dbReference type="ARBA" id="ARBA00022676"/>
    </source>
</evidence>
<keyword evidence="15 17" id="KW-0464">Manganese</keyword>
<evidence type="ECO:0000256" key="7">
    <source>
        <dbReference type="ARBA" id="ARBA00022692"/>
    </source>
</evidence>
<organism evidence="20 21">
    <name type="scientific">Leptobrachium leishanense</name>
    <name type="common">Leishan spiny toad</name>
    <dbReference type="NCBI Taxonomy" id="445787"/>
    <lineage>
        <taxon>Eukaryota</taxon>
        <taxon>Metazoa</taxon>
        <taxon>Chordata</taxon>
        <taxon>Craniata</taxon>
        <taxon>Vertebrata</taxon>
        <taxon>Euteleostomi</taxon>
        <taxon>Amphibia</taxon>
        <taxon>Batrachia</taxon>
        <taxon>Anura</taxon>
        <taxon>Pelobatoidea</taxon>
        <taxon>Megophryidae</taxon>
        <taxon>Leptobrachium</taxon>
    </lineage>
</organism>
<evidence type="ECO:0000256" key="12">
    <source>
        <dbReference type="ARBA" id="ARBA00023136"/>
    </source>
</evidence>
<keyword evidence="5 17" id="KW-0328">Glycosyltransferase</keyword>
<proteinExistence type="inferred from homology"/>
<comment type="cofactor">
    <cofactor evidence="1 17">
        <name>Mn(2+)</name>
        <dbReference type="ChEBI" id="CHEBI:29035"/>
    </cofactor>
</comment>
<evidence type="ECO:0000256" key="9">
    <source>
        <dbReference type="ARBA" id="ARBA00022968"/>
    </source>
</evidence>
<keyword evidence="9 17" id="KW-0735">Signal-anchor</keyword>
<accession>A0A8C5PGA6</accession>
<dbReference type="GO" id="GO:0006682">
    <property type="term" value="P:galactosylceramide biosynthetic process"/>
    <property type="evidence" value="ECO:0007669"/>
    <property type="project" value="TreeGrafter"/>
</dbReference>
<dbReference type="AlphaFoldDB" id="A0A8C5PGA6"/>
<keyword evidence="14 17" id="KW-0325">Glycoprotein</keyword>
<evidence type="ECO:0000256" key="8">
    <source>
        <dbReference type="ARBA" id="ARBA00022723"/>
    </source>
</evidence>
<evidence type="ECO:0000256" key="13">
    <source>
        <dbReference type="ARBA" id="ARBA00023157"/>
    </source>
</evidence>
<keyword evidence="12" id="KW-0472">Membrane</keyword>
<dbReference type="UniPathway" id="UPA00378"/>
<evidence type="ECO:0000259" key="19">
    <source>
        <dbReference type="Pfam" id="PF13733"/>
    </source>
</evidence>
<feature type="domain" description="Galactosyltransferase N-terminal" evidence="19">
    <location>
        <begin position="57"/>
        <end position="183"/>
    </location>
</feature>
<evidence type="ECO:0000259" key="18">
    <source>
        <dbReference type="Pfam" id="PF02709"/>
    </source>
</evidence>
<comment type="catalytic activity">
    <reaction evidence="16">
        <text>N-acetyl-D-glucosamine + UDP-alpha-D-galactose = beta-D-galactosyl-(1-&gt;4)-N-acetyl-D-glucosamine + UDP + H(+)</text>
        <dbReference type="Rhea" id="RHEA:17745"/>
        <dbReference type="ChEBI" id="CHEBI:15378"/>
        <dbReference type="ChEBI" id="CHEBI:58223"/>
        <dbReference type="ChEBI" id="CHEBI:60152"/>
        <dbReference type="ChEBI" id="CHEBI:66914"/>
        <dbReference type="ChEBI" id="CHEBI:506227"/>
        <dbReference type="EC" id="2.4.1.90"/>
    </reaction>
    <physiologicalReaction direction="left-to-right" evidence="16">
        <dbReference type="Rhea" id="RHEA:17746"/>
    </physiologicalReaction>
</comment>
<dbReference type="PANTHER" id="PTHR19300:SF63">
    <property type="entry name" value="BETA-1,4-GALACTOSYLTRANSFERASE"/>
    <property type="match status" value="1"/>
</dbReference>
<dbReference type="GO" id="GO:0003945">
    <property type="term" value="F:N-acetyllactosamine synthase activity"/>
    <property type="evidence" value="ECO:0007669"/>
    <property type="project" value="UniProtKB-EC"/>
</dbReference>
<dbReference type="Pfam" id="PF02709">
    <property type="entry name" value="Glyco_transf_7C"/>
    <property type="match status" value="1"/>
</dbReference>
<dbReference type="GO" id="GO:0032580">
    <property type="term" value="C:Golgi cisterna membrane"/>
    <property type="evidence" value="ECO:0007669"/>
    <property type="project" value="UniProtKB-UniRule"/>
</dbReference>
<dbReference type="GO" id="GO:0046872">
    <property type="term" value="F:metal ion binding"/>
    <property type="evidence" value="ECO:0007669"/>
    <property type="project" value="UniProtKB-UniRule"/>
</dbReference>
<reference evidence="20" key="2">
    <citation type="submission" date="2025-09" db="UniProtKB">
        <authorList>
            <consortium name="Ensembl"/>
        </authorList>
    </citation>
    <scope>IDENTIFICATION</scope>
</reference>
<dbReference type="InterPro" id="IPR027995">
    <property type="entry name" value="Galactosyl_T_N"/>
</dbReference>
<evidence type="ECO:0000313" key="20">
    <source>
        <dbReference type="Ensembl" id="ENSLLEP00000022137.1"/>
    </source>
</evidence>
<dbReference type="Gene3D" id="3.90.550.10">
    <property type="entry name" value="Spore Coat Polysaccharide Biosynthesis Protein SpsA, Chain A"/>
    <property type="match status" value="1"/>
</dbReference>
<dbReference type="SUPFAM" id="SSF53448">
    <property type="entry name" value="Nucleotide-diphospho-sugar transferases"/>
    <property type="match status" value="1"/>
</dbReference>
<dbReference type="CDD" id="cd00899">
    <property type="entry name" value="b4GalT"/>
    <property type="match status" value="1"/>
</dbReference>
<protein>
    <recommendedName>
        <fullName evidence="17">Beta-1,4-galactosyltransferase</fullName>
        <shortName evidence="17">Beta-1,4-GalTase</shortName>
        <ecNumber evidence="17">2.4.1.-</ecNumber>
    </recommendedName>
</protein>
<dbReference type="InterPro" id="IPR027791">
    <property type="entry name" value="Galactosyl_T_C"/>
</dbReference>
<evidence type="ECO:0000256" key="16">
    <source>
        <dbReference type="ARBA" id="ARBA00049413"/>
    </source>
</evidence>